<accession>A0A1G7FC79</accession>
<dbReference type="GO" id="GO:0003677">
    <property type="term" value="F:DNA binding"/>
    <property type="evidence" value="ECO:0007669"/>
    <property type="project" value="UniProtKB-UniRule"/>
</dbReference>
<dbReference type="InterPro" id="IPR013762">
    <property type="entry name" value="Integrase-like_cat_sf"/>
</dbReference>
<dbReference type="RefSeq" id="WP_092787271.1">
    <property type="nucleotide sequence ID" value="NZ_FNAP01000011.1"/>
</dbReference>
<keyword evidence="9" id="KW-1185">Reference proteome</keyword>
<dbReference type="InterPro" id="IPR002104">
    <property type="entry name" value="Integrase_catalytic"/>
</dbReference>
<proteinExistence type="inferred from homology"/>
<evidence type="ECO:0000256" key="2">
    <source>
        <dbReference type="ARBA" id="ARBA00022908"/>
    </source>
</evidence>
<dbReference type="PROSITE" id="PS51900">
    <property type="entry name" value="CB"/>
    <property type="match status" value="1"/>
</dbReference>
<dbReference type="InterPro" id="IPR011010">
    <property type="entry name" value="DNA_brk_join_enz"/>
</dbReference>
<evidence type="ECO:0000256" key="5">
    <source>
        <dbReference type="PROSITE-ProRule" id="PRU01248"/>
    </source>
</evidence>
<keyword evidence="2" id="KW-0229">DNA integration</keyword>
<evidence type="ECO:0000256" key="3">
    <source>
        <dbReference type="ARBA" id="ARBA00023125"/>
    </source>
</evidence>
<dbReference type="PROSITE" id="PS51898">
    <property type="entry name" value="TYR_RECOMBINASE"/>
    <property type="match status" value="1"/>
</dbReference>
<evidence type="ECO:0000313" key="8">
    <source>
        <dbReference type="EMBL" id="SDE73559.1"/>
    </source>
</evidence>
<sequence length="423" mass="45219">MPRLTKRLVDALEPDPDRDRFVWDSDVRGFGIRVKPSGVASYLVQYRTGAGATRRMVVGKVGTLTPDEARKLARAKLAEVSKGQDPSANRHADRSAMTVAELCDAYLAEAEAGKILGRTGRKIKPNTLALDRGRIECHVKPLLGRRQVRNLTLADLEGMQADIAAGRTATAKRTGRGASAAGGPGTAARTLGMVKTILQYAVRRRIIEANPADGARKLADRPRKRFLSVEDIGTLGTALHDAETQEENPVGLAAIRFILMTGLRRMEALSLRQDDVDHRAGCVHLRDSKSGEQVRPVGRAALAVLDTVPRREDSPWVFPGSGDGHFIGLPKVLDRVATRAGLTDVSAHVLRHSFASVAEEVGMSQMTIAGLLGHSVPGVTARYTHLPDSALVAAANTVAARIAGLLDPTPEGDVVPLLPQATG</sequence>
<evidence type="ECO:0000259" key="6">
    <source>
        <dbReference type="PROSITE" id="PS51898"/>
    </source>
</evidence>
<dbReference type="EMBL" id="FNAP01000011">
    <property type="protein sequence ID" value="SDE73559.1"/>
    <property type="molecule type" value="Genomic_DNA"/>
</dbReference>
<dbReference type="Pfam" id="PF00589">
    <property type="entry name" value="Phage_integrase"/>
    <property type="match status" value="1"/>
</dbReference>
<comment type="similarity">
    <text evidence="1">Belongs to the 'phage' integrase family.</text>
</comment>
<dbReference type="Proteomes" id="UP000199412">
    <property type="component" value="Unassembled WGS sequence"/>
</dbReference>
<dbReference type="InterPro" id="IPR050808">
    <property type="entry name" value="Phage_Integrase"/>
</dbReference>
<dbReference type="Pfam" id="PF13356">
    <property type="entry name" value="Arm-DNA-bind_3"/>
    <property type="match status" value="1"/>
</dbReference>
<evidence type="ECO:0000259" key="7">
    <source>
        <dbReference type="PROSITE" id="PS51900"/>
    </source>
</evidence>
<dbReference type="InterPro" id="IPR025166">
    <property type="entry name" value="Integrase_DNA_bind_dom"/>
</dbReference>
<dbReference type="InterPro" id="IPR010998">
    <property type="entry name" value="Integrase_recombinase_N"/>
</dbReference>
<organism evidence="8 9">
    <name type="scientific">Rhodospira trueperi</name>
    <dbReference type="NCBI Taxonomy" id="69960"/>
    <lineage>
        <taxon>Bacteria</taxon>
        <taxon>Pseudomonadati</taxon>
        <taxon>Pseudomonadota</taxon>
        <taxon>Alphaproteobacteria</taxon>
        <taxon>Rhodospirillales</taxon>
        <taxon>Rhodospirillaceae</taxon>
        <taxon>Rhodospira</taxon>
    </lineage>
</organism>
<dbReference type="AlphaFoldDB" id="A0A1G7FC79"/>
<dbReference type="GO" id="GO:0015074">
    <property type="term" value="P:DNA integration"/>
    <property type="evidence" value="ECO:0007669"/>
    <property type="project" value="UniProtKB-KW"/>
</dbReference>
<protein>
    <submittedName>
        <fullName evidence="8">Site-specific recombinase XerD</fullName>
    </submittedName>
</protein>
<dbReference type="PANTHER" id="PTHR30629:SF2">
    <property type="entry name" value="PROPHAGE INTEGRASE INTS-RELATED"/>
    <property type="match status" value="1"/>
</dbReference>
<keyword evidence="3 5" id="KW-0238">DNA-binding</keyword>
<dbReference type="GO" id="GO:0006310">
    <property type="term" value="P:DNA recombination"/>
    <property type="evidence" value="ECO:0007669"/>
    <property type="project" value="UniProtKB-KW"/>
</dbReference>
<dbReference type="Gene3D" id="3.30.160.390">
    <property type="entry name" value="Integrase, DNA-binding domain"/>
    <property type="match status" value="1"/>
</dbReference>
<dbReference type="STRING" id="69960.SAMN05421720_1115"/>
<dbReference type="SUPFAM" id="SSF56349">
    <property type="entry name" value="DNA breaking-rejoining enzymes"/>
    <property type="match status" value="1"/>
</dbReference>
<dbReference type="Gene3D" id="1.10.150.130">
    <property type="match status" value="1"/>
</dbReference>
<feature type="domain" description="Core-binding (CB)" evidence="7">
    <location>
        <begin position="97"/>
        <end position="202"/>
    </location>
</feature>
<dbReference type="InterPro" id="IPR044068">
    <property type="entry name" value="CB"/>
</dbReference>
<dbReference type="OrthoDB" id="7298605at2"/>
<reference evidence="8 9" key="1">
    <citation type="submission" date="2016-10" db="EMBL/GenBank/DDBJ databases">
        <authorList>
            <person name="de Groot N.N."/>
        </authorList>
    </citation>
    <scope>NUCLEOTIDE SEQUENCE [LARGE SCALE GENOMIC DNA]</scope>
    <source>
        <strain evidence="8 9">ATCC 700224</strain>
    </source>
</reference>
<keyword evidence="4" id="KW-0233">DNA recombination</keyword>
<dbReference type="Gene3D" id="1.10.443.10">
    <property type="entry name" value="Intergrase catalytic core"/>
    <property type="match status" value="1"/>
</dbReference>
<dbReference type="PANTHER" id="PTHR30629">
    <property type="entry name" value="PROPHAGE INTEGRASE"/>
    <property type="match status" value="1"/>
</dbReference>
<evidence type="ECO:0000256" key="1">
    <source>
        <dbReference type="ARBA" id="ARBA00008857"/>
    </source>
</evidence>
<gene>
    <name evidence="8" type="ORF">SAMN05421720_1115</name>
</gene>
<dbReference type="InterPro" id="IPR038488">
    <property type="entry name" value="Integrase_DNA-bd_sf"/>
</dbReference>
<evidence type="ECO:0000256" key="4">
    <source>
        <dbReference type="ARBA" id="ARBA00023172"/>
    </source>
</evidence>
<evidence type="ECO:0000313" key="9">
    <source>
        <dbReference type="Proteomes" id="UP000199412"/>
    </source>
</evidence>
<dbReference type="CDD" id="cd00796">
    <property type="entry name" value="INT_Rci_Hp1_C"/>
    <property type="match status" value="1"/>
</dbReference>
<name>A0A1G7FC79_9PROT</name>
<feature type="domain" description="Tyr recombinase" evidence="6">
    <location>
        <begin position="222"/>
        <end position="396"/>
    </location>
</feature>